<accession>A0A5K3EL38</accession>
<dbReference type="PANTHER" id="PTHR15237">
    <property type="entry name" value="DNA REPAIR PROTEIN RAD9"/>
    <property type="match status" value="1"/>
</dbReference>
<sequence length="456" mass="50064">MKLTFLIPELKVFTRAVSALGKLGDELYFECSPHEFSLRCVNSSRSAFAVVFFSECFFEKASGLTEVALRFKLSAKTCCKIFKQTTAWVKVVQKCKMRLDENNDRLIVQFFQRHGIVKTYNLPIIECESLEAVYNVEDATSQMTISSKVVGEILSNFRPNQTEVTMVLQEGECVFQNYVADSDFSAILTHVPISSSEFDIYRLGEECDLTFCLKDFRAAVAFGESMNSIVSVHCSRPGKPLVLTCTDNNRFKAHFVLASLPSAHTPKQPPVHPISNTSSHFKSMNTVSATPSSSRVKKSNLQSSDTALMAPTQVLQSSETGIARTHFEATTPLSVNCENPPEPAIKKARSVLFSRSGGEDAEDTFFRNPPPAQPAVPLCEDLFENVDMDVSFSAAQCDTDARSNCRPSSTRLIDAKAAATSGWDNADSLRALAVADADCGRKSNATLLVADSDEEG</sequence>
<evidence type="ECO:0000256" key="11">
    <source>
        <dbReference type="ARBA" id="ARBA00079896"/>
    </source>
</evidence>
<keyword evidence="3" id="KW-0597">Phosphoprotein</keyword>
<dbReference type="GO" id="GO:0006281">
    <property type="term" value="P:DNA repair"/>
    <property type="evidence" value="ECO:0007669"/>
    <property type="project" value="TreeGrafter"/>
</dbReference>
<dbReference type="Gene3D" id="3.70.10.10">
    <property type="match status" value="1"/>
</dbReference>
<dbReference type="GO" id="GO:0030896">
    <property type="term" value="C:checkpoint clamp complex"/>
    <property type="evidence" value="ECO:0007669"/>
    <property type="project" value="InterPro"/>
</dbReference>
<dbReference type="GO" id="GO:0031573">
    <property type="term" value="P:mitotic intra-S DNA damage checkpoint signaling"/>
    <property type="evidence" value="ECO:0007669"/>
    <property type="project" value="TreeGrafter"/>
</dbReference>
<dbReference type="Pfam" id="PF04139">
    <property type="entry name" value="Rad9"/>
    <property type="match status" value="1"/>
</dbReference>
<keyword evidence="5" id="KW-0227">DNA damage</keyword>
<keyword evidence="4" id="KW-0540">Nuclease</keyword>
<evidence type="ECO:0000256" key="12">
    <source>
        <dbReference type="SAM" id="MobiDB-lite"/>
    </source>
</evidence>
<dbReference type="InterPro" id="IPR007268">
    <property type="entry name" value="Rad9/Ddc1"/>
</dbReference>
<dbReference type="PANTHER" id="PTHR15237:SF0">
    <property type="entry name" value="CELL CYCLE CHECKPOINT CONTROL PROTEIN"/>
    <property type="match status" value="1"/>
</dbReference>
<keyword evidence="8" id="KW-0539">Nucleus</keyword>
<evidence type="ECO:0000256" key="1">
    <source>
        <dbReference type="ARBA" id="ARBA00004123"/>
    </source>
</evidence>
<dbReference type="SUPFAM" id="SSF55979">
    <property type="entry name" value="DNA clamp"/>
    <property type="match status" value="1"/>
</dbReference>
<comment type="subcellular location">
    <subcellularLocation>
        <location evidence="1">Nucleus</location>
    </subcellularLocation>
</comment>
<dbReference type="GO" id="GO:0000076">
    <property type="term" value="P:DNA replication checkpoint signaling"/>
    <property type="evidence" value="ECO:0007669"/>
    <property type="project" value="TreeGrafter"/>
</dbReference>
<dbReference type="GO" id="GO:0004527">
    <property type="term" value="F:exonuclease activity"/>
    <property type="evidence" value="ECO:0007669"/>
    <property type="project" value="UniProtKB-KW"/>
</dbReference>
<name>A0A5K3EL38_MESCO</name>
<feature type="region of interest" description="Disordered" evidence="12">
    <location>
        <begin position="266"/>
        <end position="302"/>
    </location>
</feature>
<evidence type="ECO:0000256" key="10">
    <source>
        <dbReference type="ARBA" id="ARBA00069752"/>
    </source>
</evidence>
<evidence type="ECO:0000256" key="7">
    <source>
        <dbReference type="ARBA" id="ARBA00022839"/>
    </source>
</evidence>
<evidence type="ECO:0000256" key="6">
    <source>
        <dbReference type="ARBA" id="ARBA00022801"/>
    </source>
</evidence>
<evidence type="ECO:0000256" key="8">
    <source>
        <dbReference type="ARBA" id="ARBA00023242"/>
    </source>
</evidence>
<dbReference type="FunFam" id="3.70.10.10:FF:000005">
    <property type="entry name" value="Cell cycle checkpoint control protein"/>
    <property type="match status" value="1"/>
</dbReference>
<evidence type="ECO:0000256" key="9">
    <source>
        <dbReference type="ARBA" id="ARBA00059283"/>
    </source>
</evidence>
<evidence type="ECO:0000313" key="13">
    <source>
        <dbReference type="WBParaSite" id="MCU_001404-RB"/>
    </source>
</evidence>
<organism evidence="13">
    <name type="scientific">Mesocestoides corti</name>
    <name type="common">Flatworm</name>
    <dbReference type="NCBI Taxonomy" id="53468"/>
    <lineage>
        <taxon>Eukaryota</taxon>
        <taxon>Metazoa</taxon>
        <taxon>Spiralia</taxon>
        <taxon>Lophotrochozoa</taxon>
        <taxon>Platyhelminthes</taxon>
        <taxon>Cestoda</taxon>
        <taxon>Eucestoda</taxon>
        <taxon>Cyclophyllidea</taxon>
        <taxon>Mesocestoididae</taxon>
        <taxon>Mesocestoides</taxon>
    </lineage>
</organism>
<keyword evidence="6" id="KW-0378">Hydrolase</keyword>
<evidence type="ECO:0000256" key="4">
    <source>
        <dbReference type="ARBA" id="ARBA00022722"/>
    </source>
</evidence>
<comment type="function">
    <text evidence="9">Component of the 9-1-1 cell-cycle checkpoint response complex that plays a major role in DNA repair. The 9-1-1 complex is recruited to DNA lesion upon damage by the RAD17-replication factor C (RFC) clamp loader complex. Acts then as a sliding clamp platform on DNA for several proteins involved in long-patch base excision repair (LP-BER). The 9-1-1 complex stimulates DNA polymerase beta (POLB) activity by increasing its affinity for the 3'-OH end of the primer-template and stabilizes POLB to those sites where LP-BER proceeds; endonuclease FEN1 cleavage activity on substrates with double, nick, or gap flaps of distinct sequences and lengths; and DNA ligase I (LIG1) on long-patch base excision repair substrates. The 9-1-1 complex is necessary for the recruitment of RHNO1 to sites of double-stranded breaks (DSB) occurring during the S phase. RAD9A possesses 3'-&gt;5' double stranded DNA exonuclease activity.</text>
</comment>
<evidence type="ECO:0000256" key="2">
    <source>
        <dbReference type="ARBA" id="ARBA00008494"/>
    </source>
</evidence>
<evidence type="ECO:0000256" key="5">
    <source>
        <dbReference type="ARBA" id="ARBA00022763"/>
    </source>
</evidence>
<dbReference type="AlphaFoldDB" id="A0A5K3EL38"/>
<feature type="compositionally biased region" description="Polar residues" evidence="12">
    <location>
        <begin position="274"/>
        <end position="302"/>
    </location>
</feature>
<dbReference type="GO" id="GO:0071479">
    <property type="term" value="P:cellular response to ionizing radiation"/>
    <property type="evidence" value="ECO:0007669"/>
    <property type="project" value="TreeGrafter"/>
</dbReference>
<keyword evidence="7" id="KW-0269">Exonuclease</keyword>
<protein>
    <recommendedName>
        <fullName evidence="10">Cell cycle checkpoint control protein RAD9A</fullName>
    </recommendedName>
    <alternativeName>
        <fullName evidence="11">DNA repair exonuclease rad9 homolog A</fullName>
    </alternativeName>
</protein>
<proteinExistence type="inferred from homology"/>
<dbReference type="InterPro" id="IPR046938">
    <property type="entry name" value="DNA_clamp_sf"/>
</dbReference>
<comment type="similarity">
    <text evidence="2">Belongs to the rad9 family.</text>
</comment>
<dbReference type="WBParaSite" id="MCU_001404-RB">
    <property type="protein sequence ID" value="MCU_001404-RB"/>
    <property type="gene ID" value="MCU_001404"/>
</dbReference>
<reference evidence="13" key="1">
    <citation type="submission" date="2019-11" db="UniProtKB">
        <authorList>
            <consortium name="WormBaseParasite"/>
        </authorList>
    </citation>
    <scope>IDENTIFICATION</scope>
</reference>
<evidence type="ECO:0000256" key="3">
    <source>
        <dbReference type="ARBA" id="ARBA00022553"/>
    </source>
</evidence>